<dbReference type="Proteomes" id="UP000221165">
    <property type="component" value="Unassembled WGS sequence"/>
</dbReference>
<proteinExistence type="predicted"/>
<keyword evidence="2" id="KW-1185">Reference proteome</keyword>
<reference evidence="1 2" key="1">
    <citation type="journal article" date="2017" name="Int. J. Parasitol.">
        <title>The genome of the protozoan parasite Cystoisospora suis and a reverse vaccinology approach to identify vaccine candidates.</title>
        <authorList>
            <person name="Palmieri N."/>
            <person name="Shrestha A."/>
            <person name="Ruttkowski B."/>
            <person name="Beck T."/>
            <person name="Vogl C."/>
            <person name="Tomley F."/>
            <person name="Blake D.P."/>
            <person name="Joachim A."/>
        </authorList>
    </citation>
    <scope>NUCLEOTIDE SEQUENCE [LARGE SCALE GENOMIC DNA]</scope>
    <source>
        <strain evidence="1 2">Wien I</strain>
    </source>
</reference>
<protein>
    <submittedName>
        <fullName evidence="1">Uncharacterized protein</fullName>
    </submittedName>
</protein>
<gene>
    <name evidence="1" type="ORF">CSUI_005858</name>
</gene>
<dbReference type="VEuPathDB" id="ToxoDB:CSUI_005858"/>
<feature type="non-terminal residue" evidence="1">
    <location>
        <position position="1"/>
    </location>
</feature>
<accession>A0A2C6KTS0</accession>
<name>A0A2C6KTS0_9APIC</name>
<dbReference type="AlphaFoldDB" id="A0A2C6KTS0"/>
<sequence>CRAESPTAVMSVLRGLGGDRFSA</sequence>
<comment type="caution">
    <text evidence="1">The sequence shown here is derived from an EMBL/GenBank/DDBJ whole genome shotgun (WGS) entry which is preliminary data.</text>
</comment>
<dbReference type="EMBL" id="MIGC01002875">
    <property type="protein sequence ID" value="PHJ20309.1"/>
    <property type="molecule type" value="Genomic_DNA"/>
</dbReference>
<organism evidence="1 2">
    <name type="scientific">Cystoisospora suis</name>
    <dbReference type="NCBI Taxonomy" id="483139"/>
    <lineage>
        <taxon>Eukaryota</taxon>
        <taxon>Sar</taxon>
        <taxon>Alveolata</taxon>
        <taxon>Apicomplexa</taxon>
        <taxon>Conoidasida</taxon>
        <taxon>Coccidia</taxon>
        <taxon>Eucoccidiorida</taxon>
        <taxon>Eimeriorina</taxon>
        <taxon>Sarcocystidae</taxon>
        <taxon>Cystoisospora</taxon>
    </lineage>
</organism>
<evidence type="ECO:0000313" key="2">
    <source>
        <dbReference type="Proteomes" id="UP000221165"/>
    </source>
</evidence>
<evidence type="ECO:0000313" key="1">
    <source>
        <dbReference type="EMBL" id="PHJ20309.1"/>
    </source>
</evidence>